<organism evidence="7 8">
    <name type="scientific">Nostocoides australiense Ben110</name>
    <dbReference type="NCBI Taxonomy" id="1193182"/>
    <lineage>
        <taxon>Bacteria</taxon>
        <taxon>Bacillati</taxon>
        <taxon>Actinomycetota</taxon>
        <taxon>Actinomycetes</taxon>
        <taxon>Micrococcales</taxon>
        <taxon>Intrasporangiaceae</taxon>
        <taxon>Nostocoides</taxon>
    </lineage>
</organism>
<feature type="transmembrane region" description="Helical" evidence="6">
    <location>
        <begin position="27"/>
        <end position="44"/>
    </location>
</feature>
<dbReference type="GO" id="GO:0005886">
    <property type="term" value="C:plasma membrane"/>
    <property type="evidence" value="ECO:0007669"/>
    <property type="project" value="UniProtKB-SubCell"/>
</dbReference>
<keyword evidence="2" id="KW-1003">Cell membrane</keyword>
<keyword evidence="5 6" id="KW-0472">Membrane</keyword>
<evidence type="ECO:0000313" key="7">
    <source>
        <dbReference type="EMBL" id="CCH72009.1"/>
    </source>
</evidence>
<dbReference type="PANTHER" id="PTHR42770:SF11">
    <property type="entry name" value="INNER MEMBRANE TRANSPORT PROTEIN YBAT"/>
    <property type="match status" value="1"/>
</dbReference>
<proteinExistence type="predicted"/>
<dbReference type="GO" id="GO:0022857">
    <property type="term" value="F:transmembrane transporter activity"/>
    <property type="evidence" value="ECO:0007669"/>
    <property type="project" value="InterPro"/>
</dbReference>
<gene>
    <name evidence="7" type="ORF">BN11_1260007</name>
</gene>
<keyword evidence="8" id="KW-1185">Reference proteome</keyword>
<dbReference type="InterPro" id="IPR002293">
    <property type="entry name" value="AA/rel_permease1"/>
</dbReference>
<dbReference type="PIRSF" id="PIRSF006060">
    <property type="entry name" value="AA_transporter"/>
    <property type="match status" value="1"/>
</dbReference>
<evidence type="ECO:0000256" key="4">
    <source>
        <dbReference type="ARBA" id="ARBA00022989"/>
    </source>
</evidence>
<reference evidence="7 8" key="1">
    <citation type="journal article" date="2013" name="ISME J.">
        <title>A metabolic model for members of the genus Tetrasphaera involved in enhanced biological phosphorus removal.</title>
        <authorList>
            <person name="Kristiansen R."/>
            <person name="Nguyen H.T.T."/>
            <person name="Saunders A.M."/>
            <person name="Nielsen J.L."/>
            <person name="Wimmer R."/>
            <person name="Le V.Q."/>
            <person name="McIlroy S.J."/>
            <person name="Petrovski S."/>
            <person name="Seviour R.J."/>
            <person name="Calteau A."/>
            <person name="Nielsen K.L."/>
            <person name="Nielsen P.H."/>
        </authorList>
    </citation>
    <scope>NUCLEOTIDE SEQUENCE [LARGE SCALE GENOMIC DNA]</scope>
    <source>
        <strain evidence="7 8">Ben110</strain>
    </source>
</reference>
<dbReference type="PANTHER" id="PTHR42770">
    <property type="entry name" value="AMINO ACID TRANSPORTER-RELATED"/>
    <property type="match status" value="1"/>
</dbReference>
<name>W6K170_9MICO</name>
<keyword evidence="3 6" id="KW-0812">Transmembrane</keyword>
<feature type="transmembrane region" description="Helical" evidence="6">
    <location>
        <begin position="350"/>
        <end position="370"/>
    </location>
</feature>
<feature type="transmembrane region" description="Helical" evidence="6">
    <location>
        <begin position="212"/>
        <end position="231"/>
    </location>
</feature>
<dbReference type="Pfam" id="PF13520">
    <property type="entry name" value="AA_permease_2"/>
    <property type="match status" value="1"/>
</dbReference>
<evidence type="ECO:0000256" key="5">
    <source>
        <dbReference type="ARBA" id="ARBA00023136"/>
    </source>
</evidence>
<evidence type="ECO:0000256" key="3">
    <source>
        <dbReference type="ARBA" id="ARBA00022692"/>
    </source>
</evidence>
<dbReference type="OrthoDB" id="4568421at2"/>
<feature type="transmembrane region" description="Helical" evidence="6">
    <location>
        <begin position="95"/>
        <end position="117"/>
    </location>
</feature>
<dbReference type="Gene3D" id="1.20.1740.10">
    <property type="entry name" value="Amino acid/polyamine transporter I"/>
    <property type="match status" value="1"/>
</dbReference>
<feature type="transmembrane region" description="Helical" evidence="6">
    <location>
        <begin position="450"/>
        <end position="472"/>
    </location>
</feature>
<dbReference type="RefSeq" id="WP_048697056.1">
    <property type="nucleotide sequence ID" value="NZ_HG764815.1"/>
</dbReference>
<feature type="transmembrane region" description="Helical" evidence="6">
    <location>
        <begin position="56"/>
        <end position="75"/>
    </location>
</feature>
<accession>W6K170</accession>
<feature type="transmembrane region" description="Helical" evidence="6">
    <location>
        <begin position="304"/>
        <end position="329"/>
    </location>
</feature>
<keyword evidence="4 6" id="KW-1133">Transmembrane helix</keyword>
<dbReference type="Proteomes" id="UP000035763">
    <property type="component" value="Unassembled WGS sequence"/>
</dbReference>
<feature type="transmembrane region" description="Helical" evidence="6">
    <location>
        <begin position="417"/>
        <end position="438"/>
    </location>
</feature>
<evidence type="ECO:0000256" key="2">
    <source>
        <dbReference type="ARBA" id="ARBA00022475"/>
    </source>
</evidence>
<feature type="transmembrane region" description="Helical" evidence="6">
    <location>
        <begin position="137"/>
        <end position="160"/>
    </location>
</feature>
<evidence type="ECO:0000313" key="8">
    <source>
        <dbReference type="Proteomes" id="UP000035763"/>
    </source>
</evidence>
<feature type="transmembrane region" description="Helical" evidence="6">
    <location>
        <begin position="252"/>
        <end position="274"/>
    </location>
</feature>
<protein>
    <submittedName>
        <fullName evidence="7">Putative Amino acid transporter</fullName>
    </submittedName>
</protein>
<dbReference type="InterPro" id="IPR050367">
    <property type="entry name" value="APC_superfamily"/>
</dbReference>
<dbReference type="AlphaFoldDB" id="W6K170"/>
<dbReference type="EMBL" id="CAJA01000031">
    <property type="protein sequence ID" value="CCH72009.1"/>
    <property type="molecule type" value="Genomic_DNA"/>
</dbReference>
<comment type="subcellular location">
    <subcellularLocation>
        <location evidence="1">Cell membrane</location>
        <topology evidence="1">Multi-pass membrane protein</topology>
    </subcellularLocation>
</comment>
<dbReference type="STRING" id="1193182.BN11_1260007"/>
<sequence length="493" mass="52638">MSHAVNEVDERPAGGDTELHRAIGPKLLLLFIVGDILGTGVYALTGSVAGEVGGAAWAPFLVAFVVATITAFSYLELVTKYPQAAGAALYTHKAFGIHFFTFLVAFTVMCSGITSASTASNAFAGFLRDAFGKKEDWAAGSTPLLLIALAFMAVVAAINFRGVGESVKANVVLTLVELSGLLLVIFIGMWAVTQGKADFSQTMVFDSPSDKSTFFAITAATSLAFFAMVGFEDSVNMAEECKDPIRDFPRMMLTGLGITGTIYVLVSLTAVALVPVGKLADPGEGSALTQVVAAGAPNMPFDKIFPWIGMFAVANSALINMLMASRLIYGMARQEVLPPVLGWVHKSRRTPWVAILFTTAIAFGLITYVVRASGSKDGSGTVSLLGGTTALLLLCVFTVVNIAVLILRKDHVGHRHFIAPSVLPIVGAISCAFLAGPWARSEAQQEQYKIAGYLLALGVFLWALTWIANRFFFAKKTYLRDPDELDIHMDTHN</sequence>
<feature type="transmembrane region" description="Helical" evidence="6">
    <location>
        <begin position="382"/>
        <end position="405"/>
    </location>
</feature>
<feature type="transmembrane region" description="Helical" evidence="6">
    <location>
        <begin position="172"/>
        <end position="192"/>
    </location>
</feature>
<evidence type="ECO:0000256" key="6">
    <source>
        <dbReference type="SAM" id="Phobius"/>
    </source>
</evidence>
<evidence type="ECO:0000256" key="1">
    <source>
        <dbReference type="ARBA" id="ARBA00004651"/>
    </source>
</evidence>
<comment type="caution">
    <text evidence="7">The sequence shown here is derived from an EMBL/GenBank/DDBJ whole genome shotgun (WGS) entry which is preliminary data.</text>
</comment>